<proteinExistence type="predicted"/>
<sequence length="339" mass="36727">MVHATRGSQGVSSPGVWSHRVEPQYNPSFGGGPQYGPPPGQYPPGQPHRGVPPPGYQVPPPMPPPGPAGYTPPRRSSTGLILGLFSASLALVVVVVTLVLVTSSPATRISDLDAVHEVIEERYERHPFLGVGGFEGKHTIYVGLSLSYVSGVGELRQVSEDLVGTVWEHVPGSYEQVVTALLSWSEDSLFVEQWDTAALREQFGPRPSGLAVEEVDGRDPTLIRPGDCSAEQGYCNSLPEALLTENSRALTEYTCGLFEEGSAFPTEPFQIRNDKNPYGAKSSVTYLLSPLTDSRPDLLHVALLGKRDAFLEVTCVIDGVEENELFSRAEYEKALELVE</sequence>
<organism evidence="3">
    <name type="scientific">Thermobifida fusca (strain YX)</name>
    <dbReference type="NCBI Taxonomy" id="269800"/>
    <lineage>
        <taxon>Bacteria</taxon>
        <taxon>Bacillati</taxon>
        <taxon>Actinomycetota</taxon>
        <taxon>Actinomycetes</taxon>
        <taxon>Streptosporangiales</taxon>
        <taxon>Nocardiopsidaceae</taxon>
        <taxon>Thermobifida</taxon>
    </lineage>
</organism>
<feature type="compositionally biased region" description="Pro residues" evidence="1">
    <location>
        <begin position="35"/>
        <end position="67"/>
    </location>
</feature>
<name>Q47LQ1_THEFY</name>
<keyword evidence="2" id="KW-0812">Transmembrane</keyword>
<keyword evidence="2" id="KW-0472">Membrane</keyword>
<dbReference type="AlphaFoldDB" id="Q47LQ1"/>
<dbReference type="KEGG" id="tfu:Tfu_2588"/>
<evidence type="ECO:0000313" key="3">
    <source>
        <dbReference type="EMBL" id="AAZ56621.1"/>
    </source>
</evidence>
<feature type="region of interest" description="Disordered" evidence="1">
    <location>
        <begin position="1"/>
        <end position="73"/>
    </location>
</feature>
<evidence type="ECO:0000256" key="2">
    <source>
        <dbReference type="SAM" id="Phobius"/>
    </source>
</evidence>
<dbReference type="HOGENOM" id="CLU_915079_0_0_11"/>
<protein>
    <submittedName>
        <fullName evidence="3">Uncharacterized protein</fullName>
    </submittedName>
</protein>
<accession>Q47LQ1</accession>
<feature type="compositionally biased region" description="Polar residues" evidence="1">
    <location>
        <begin position="1"/>
        <end position="12"/>
    </location>
</feature>
<dbReference type="EMBL" id="CP000088">
    <property type="protein sequence ID" value="AAZ56621.1"/>
    <property type="molecule type" value="Genomic_DNA"/>
</dbReference>
<evidence type="ECO:0000256" key="1">
    <source>
        <dbReference type="SAM" id="MobiDB-lite"/>
    </source>
</evidence>
<dbReference type="STRING" id="269800.Tfu_2588"/>
<keyword evidence="2" id="KW-1133">Transmembrane helix</keyword>
<gene>
    <name evidence="3" type="ordered locus">Tfu_2588</name>
</gene>
<feature type="transmembrane region" description="Helical" evidence="2">
    <location>
        <begin position="80"/>
        <end position="101"/>
    </location>
</feature>
<reference evidence="3" key="1">
    <citation type="submission" date="2005-07" db="EMBL/GenBank/DDBJ databases">
        <title>Complete sequence of Thermobifida fusca YX.</title>
        <authorList>
            <consortium name="US DOE Joint Genome Institute"/>
            <person name="Copeland A."/>
            <person name="Lucas S."/>
            <person name="Lapidus A."/>
            <person name="Barry K."/>
            <person name="Detter J.C."/>
            <person name="Glavina T."/>
            <person name="Hammon N."/>
            <person name="Israni S."/>
            <person name="Pitluck S."/>
            <person name="Di Bartolo G."/>
            <person name="Chain P."/>
            <person name="Schmutz J."/>
            <person name="Larimer F."/>
            <person name="Land M."/>
            <person name="Lykidis A."/>
            <person name="Richardson P."/>
        </authorList>
    </citation>
    <scope>NUCLEOTIDE SEQUENCE</scope>
    <source>
        <strain evidence="3">YX</strain>
    </source>
</reference>